<comment type="cofactor">
    <cofactor evidence="1">
        <name>a divalent metal cation</name>
        <dbReference type="ChEBI" id="CHEBI:60240"/>
    </cofactor>
</comment>
<evidence type="ECO:0000259" key="10">
    <source>
        <dbReference type="Pfam" id="PF26138"/>
    </source>
</evidence>
<evidence type="ECO:0000256" key="7">
    <source>
        <dbReference type="ARBA" id="ARBA00023242"/>
    </source>
</evidence>
<evidence type="ECO:0000259" key="9">
    <source>
        <dbReference type="Pfam" id="PF13359"/>
    </source>
</evidence>
<protein>
    <submittedName>
        <fullName evidence="11">Putative myb/SANT-like domain-containing protein</fullName>
    </submittedName>
</protein>
<evidence type="ECO:0000256" key="2">
    <source>
        <dbReference type="ARBA" id="ARBA00004123"/>
    </source>
</evidence>
<feature type="compositionally biased region" description="Polar residues" evidence="8">
    <location>
        <begin position="454"/>
        <end position="468"/>
    </location>
</feature>
<name>A0A3S3N072_9MAGN</name>
<evidence type="ECO:0000313" key="12">
    <source>
        <dbReference type="Proteomes" id="UP000283530"/>
    </source>
</evidence>
<dbReference type="OrthoDB" id="1699974at2759"/>
<accession>A0A3S3N072</accession>
<dbReference type="EMBL" id="QPKB01000010">
    <property type="protein sequence ID" value="RWR93366.1"/>
    <property type="molecule type" value="Genomic_DNA"/>
</dbReference>
<dbReference type="AlphaFoldDB" id="A0A3S3N072"/>
<dbReference type="GO" id="GO:0004518">
    <property type="term" value="F:nuclease activity"/>
    <property type="evidence" value="ECO:0007669"/>
    <property type="project" value="UniProtKB-KW"/>
</dbReference>
<comment type="subcellular location">
    <subcellularLocation>
        <location evidence="2">Nucleus</location>
    </subcellularLocation>
</comment>
<sequence>MTRRPFVKLCHLLSTIGKLEPTRHMLVDEQVAISLHILAHHVKNRVIQSEFNRSAESISRHFKMLLIEVIRLQGELYKKPEPIPENSVDEKCKWILTDLGALDGTHISVHVSAIDRPRYRTRKNHIATNVLAACTPDLHFTYVLPGWEGSAADGRVLRDAIARRHGLVVPRGTYYLVDAGYTNGEGFLAPYRGQHYHLNEWNNGRQPTNPKELFNMKHSTARNVIERAFGILKKRWAILRSPAFYPINIQVRIILACCMLHNYVRNELRVDPYEDIELDEDEGGGDTDHISTIETSVEWMSFRDEMAVSMFNSWRSMDMIEDMDTNEKGPGKNKRKGTNAKDKELVYAFFDMVNAGTHKADNGFKPGILGVIEAVLKQKLPGSGIKAKPHIDSRIKTMKKDFRVVWVWNGYVKTHKGAGKGAATTEDVLDEVSRNEEYEDSQNLGMDFEIVEHNVSTPSTNSEGTSQTGKRKRSTDNMDGFREAAMIIGNKIDEATKKFSRAIGVDLDIANKRDKINEELRNHCGHLERAERHKALIAISRDHEMTAVFFTLENDEKEEFVRALLRGGL</sequence>
<keyword evidence="6" id="KW-0378">Hydrolase</keyword>
<dbReference type="Pfam" id="PF26138">
    <property type="entry name" value="DUF8040"/>
    <property type="match status" value="1"/>
</dbReference>
<proteinExistence type="inferred from homology"/>
<evidence type="ECO:0000256" key="3">
    <source>
        <dbReference type="ARBA" id="ARBA00006958"/>
    </source>
</evidence>
<dbReference type="InterPro" id="IPR027806">
    <property type="entry name" value="HARBI1_dom"/>
</dbReference>
<dbReference type="InterPro" id="IPR045249">
    <property type="entry name" value="HARBI1-like"/>
</dbReference>
<evidence type="ECO:0000256" key="8">
    <source>
        <dbReference type="SAM" id="MobiDB-lite"/>
    </source>
</evidence>
<dbReference type="InterPro" id="IPR058353">
    <property type="entry name" value="DUF8040"/>
</dbReference>
<comment type="similarity">
    <text evidence="3">Belongs to the HARBI1 family.</text>
</comment>
<dbReference type="PANTHER" id="PTHR22930">
    <property type="match status" value="1"/>
</dbReference>
<dbReference type="GO" id="GO:0005634">
    <property type="term" value="C:nucleus"/>
    <property type="evidence" value="ECO:0007669"/>
    <property type="project" value="UniProtKB-SubCell"/>
</dbReference>
<comment type="caution">
    <text evidence="11">The sequence shown here is derived from an EMBL/GenBank/DDBJ whole genome shotgun (WGS) entry which is preliminary data.</text>
</comment>
<keyword evidence="7" id="KW-0539">Nucleus</keyword>
<dbReference type="Proteomes" id="UP000283530">
    <property type="component" value="Unassembled WGS sequence"/>
</dbReference>
<keyword evidence="12" id="KW-1185">Reference proteome</keyword>
<feature type="region of interest" description="Disordered" evidence="8">
    <location>
        <begin position="454"/>
        <end position="477"/>
    </location>
</feature>
<evidence type="ECO:0000256" key="5">
    <source>
        <dbReference type="ARBA" id="ARBA00022723"/>
    </source>
</evidence>
<feature type="domain" description="DUF8040" evidence="10">
    <location>
        <begin position="1"/>
        <end position="69"/>
    </location>
</feature>
<dbReference type="PANTHER" id="PTHR22930:SF281">
    <property type="entry name" value="NUCLEASE"/>
    <property type="match status" value="1"/>
</dbReference>
<evidence type="ECO:0000313" key="11">
    <source>
        <dbReference type="EMBL" id="RWR93366.1"/>
    </source>
</evidence>
<evidence type="ECO:0000256" key="4">
    <source>
        <dbReference type="ARBA" id="ARBA00022722"/>
    </source>
</evidence>
<feature type="domain" description="DDE Tnp4" evidence="9">
    <location>
        <begin position="102"/>
        <end position="262"/>
    </location>
</feature>
<evidence type="ECO:0000256" key="1">
    <source>
        <dbReference type="ARBA" id="ARBA00001968"/>
    </source>
</evidence>
<dbReference type="GO" id="GO:0046872">
    <property type="term" value="F:metal ion binding"/>
    <property type="evidence" value="ECO:0007669"/>
    <property type="project" value="UniProtKB-KW"/>
</dbReference>
<dbReference type="GO" id="GO:0016787">
    <property type="term" value="F:hydrolase activity"/>
    <property type="evidence" value="ECO:0007669"/>
    <property type="project" value="UniProtKB-KW"/>
</dbReference>
<evidence type="ECO:0000256" key="6">
    <source>
        <dbReference type="ARBA" id="ARBA00022801"/>
    </source>
</evidence>
<reference evidence="11 12" key="1">
    <citation type="journal article" date="2019" name="Nat. Plants">
        <title>Stout camphor tree genome fills gaps in understanding of flowering plant genome evolution.</title>
        <authorList>
            <person name="Chaw S.M."/>
            <person name="Liu Y.C."/>
            <person name="Wu Y.W."/>
            <person name="Wang H.Y."/>
            <person name="Lin C.I."/>
            <person name="Wu C.S."/>
            <person name="Ke H.M."/>
            <person name="Chang L.Y."/>
            <person name="Hsu C.Y."/>
            <person name="Yang H.T."/>
            <person name="Sudianto E."/>
            <person name="Hsu M.H."/>
            <person name="Wu K.P."/>
            <person name="Wang L.N."/>
            <person name="Leebens-Mack J.H."/>
            <person name="Tsai I.J."/>
        </authorList>
    </citation>
    <scope>NUCLEOTIDE SEQUENCE [LARGE SCALE GENOMIC DNA]</scope>
    <source>
        <strain evidence="12">cv. Chaw 1501</strain>
        <tissue evidence="11">Young leaves</tissue>
    </source>
</reference>
<dbReference type="Pfam" id="PF13359">
    <property type="entry name" value="DDE_Tnp_4"/>
    <property type="match status" value="1"/>
</dbReference>
<keyword evidence="4" id="KW-0540">Nuclease</keyword>
<keyword evidence="5" id="KW-0479">Metal-binding</keyword>
<organism evidence="11 12">
    <name type="scientific">Cinnamomum micranthum f. kanehirae</name>
    <dbReference type="NCBI Taxonomy" id="337451"/>
    <lineage>
        <taxon>Eukaryota</taxon>
        <taxon>Viridiplantae</taxon>
        <taxon>Streptophyta</taxon>
        <taxon>Embryophyta</taxon>
        <taxon>Tracheophyta</taxon>
        <taxon>Spermatophyta</taxon>
        <taxon>Magnoliopsida</taxon>
        <taxon>Magnoliidae</taxon>
        <taxon>Laurales</taxon>
        <taxon>Lauraceae</taxon>
        <taxon>Cinnamomum</taxon>
    </lineage>
</organism>
<gene>
    <name evidence="11" type="ORF">CKAN_02261400</name>
</gene>